<feature type="compositionally biased region" description="Low complexity" evidence="1">
    <location>
        <begin position="83"/>
        <end position="106"/>
    </location>
</feature>
<accession>A0ABD2SGL8</accession>
<reference evidence="2 3" key="1">
    <citation type="submission" date="2024-05" db="EMBL/GenBank/DDBJ databases">
        <title>De novo assembly of an allotetraploid wild potato.</title>
        <authorList>
            <person name="Hosaka A.J."/>
        </authorList>
    </citation>
    <scope>NUCLEOTIDE SEQUENCE [LARGE SCALE GENOMIC DNA]</scope>
    <source>
        <tissue evidence="2">Young leaves</tissue>
    </source>
</reference>
<feature type="region of interest" description="Disordered" evidence="1">
    <location>
        <begin position="153"/>
        <end position="213"/>
    </location>
</feature>
<evidence type="ECO:0000256" key="1">
    <source>
        <dbReference type="SAM" id="MobiDB-lite"/>
    </source>
</evidence>
<sequence>LHCYFFSTKTLFRERRKKKAFSKLSEMGNCQAIDNATLLIQHPSGRVDKLYWPVTANEIMKMNPGHYVALLLTTTTLCPPTNPSSAAASTAKKINSATTNTGGTNNMPVRITRIKLLKPTDTLVLGHVYRLITTQEVMKGLWAKKYSKMKQQQLESGDKSSEKSTNSHSKNGLVRRSELDNSKQVKQEKHRSSTGAKPRTWHPKLHSISEATS</sequence>
<dbReference type="PANTHER" id="PTHR33413">
    <property type="entry name" value="EXPRESSED PROTEIN"/>
    <property type="match status" value="1"/>
</dbReference>
<dbReference type="AlphaFoldDB" id="A0ABD2SGL8"/>
<gene>
    <name evidence="2" type="ORF">AABB24_026841</name>
</gene>
<comment type="caution">
    <text evidence="2">The sequence shown here is derived from an EMBL/GenBank/DDBJ whole genome shotgun (WGS) entry which is preliminary data.</text>
</comment>
<protein>
    <submittedName>
        <fullName evidence="2">Uncharacterized protein</fullName>
    </submittedName>
</protein>
<dbReference type="Pfam" id="PF14009">
    <property type="entry name" value="PADRE"/>
    <property type="match status" value="1"/>
</dbReference>
<keyword evidence="3" id="KW-1185">Reference proteome</keyword>
<dbReference type="InterPro" id="IPR025322">
    <property type="entry name" value="PADRE_dom"/>
</dbReference>
<evidence type="ECO:0000313" key="3">
    <source>
        <dbReference type="Proteomes" id="UP001627284"/>
    </source>
</evidence>
<feature type="non-terminal residue" evidence="2">
    <location>
        <position position="1"/>
    </location>
</feature>
<feature type="compositionally biased region" description="Basic and acidic residues" evidence="1">
    <location>
        <begin position="175"/>
        <end position="191"/>
    </location>
</feature>
<dbReference type="Proteomes" id="UP001627284">
    <property type="component" value="Unassembled WGS sequence"/>
</dbReference>
<proteinExistence type="predicted"/>
<dbReference type="PANTHER" id="PTHR33413:SF23">
    <property type="entry name" value="DUF4228 DOMAIN-CONTAINING PROTEIN"/>
    <property type="match status" value="1"/>
</dbReference>
<evidence type="ECO:0000313" key="2">
    <source>
        <dbReference type="EMBL" id="KAL3342990.1"/>
    </source>
</evidence>
<name>A0ABD2SGL8_9SOLN</name>
<dbReference type="EMBL" id="JBJKTR010000015">
    <property type="protein sequence ID" value="KAL3342990.1"/>
    <property type="molecule type" value="Genomic_DNA"/>
</dbReference>
<feature type="region of interest" description="Disordered" evidence="1">
    <location>
        <begin position="83"/>
        <end position="107"/>
    </location>
</feature>
<organism evidence="2 3">
    <name type="scientific">Solanum stoloniferum</name>
    <dbReference type="NCBI Taxonomy" id="62892"/>
    <lineage>
        <taxon>Eukaryota</taxon>
        <taxon>Viridiplantae</taxon>
        <taxon>Streptophyta</taxon>
        <taxon>Embryophyta</taxon>
        <taxon>Tracheophyta</taxon>
        <taxon>Spermatophyta</taxon>
        <taxon>Magnoliopsida</taxon>
        <taxon>eudicotyledons</taxon>
        <taxon>Gunneridae</taxon>
        <taxon>Pentapetalae</taxon>
        <taxon>asterids</taxon>
        <taxon>lamiids</taxon>
        <taxon>Solanales</taxon>
        <taxon>Solanaceae</taxon>
        <taxon>Solanoideae</taxon>
        <taxon>Solaneae</taxon>
        <taxon>Solanum</taxon>
    </lineage>
</organism>